<dbReference type="PANTHER" id="PTHR11732">
    <property type="entry name" value="ALDO/KETO REDUCTASE"/>
    <property type="match status" value="1"/>
</dbReference>
<dbReference type="GeneID" id="18255187"/>
<dbReference type="STRING" id="759272.G0S0W6"/>
<dbReference type="OMA" id="MVNQIFL"/>
<organism evidence="9">
    <name type="scientific">Chaetomium thermophilum (strain DSM 1495 / CBS 144.50 / IMI 039719)</name>
    <name type="common">Thermochaetoides thermophila</name>
    <dbReference type="NCBI Taxonomy" id="759272"/>
    <lineage>
        <taxon>Eukaryota</taxon>
        <taxon>Fungi</taxon>
        <taxon>Dikarya</taxon>
        <taxon>Ascomycota</taxon>
        <taxon>Pezizomycotina</taxon>
        <taxon>Sordariomycetes</taxon>
        <taxon>Sordariomycetidae</taxon>
        <taxon>Sordariales</taxon>
        <taxon>Chaetomiaceae</taxon>
        <taxon>Thermochaetoides</taxon>
    </lineage>
</organism>
<dbReference type="InterPro" id="IPR036812">
    <property type="entry name" value="NAD(P)_OxRdtase_dom_sf"/>
</dbReference>
<proteinExistence type="inferred from homology"/>
<sequence>MANKTYKLNTGQEIPAIGLGTWQSPPGEVRKAVYVALEAGYRLIDCAYCYANEDEVGQGLADAFKAGIVKREDIFVVSKVWTTYNTRVELGLDKSLKSLGLDYVDLFLVHWPLLMNPNGNDDRFPKLPNGERDIIRSHNHVDTWKQMEEVLKTGKTKAIGVCNYSKRYLEQLLPHATVIPAVNQIENHPALPQQEIVDLCKEKGIHIMAYSPLGSTGGPLFRAEPVVKISEKHGVKPATVLLSYHLRRGSTVLAKSVTPERIRENLNLIELDDDDMKLLNDYSDKLTKEGKLQRFVYPPFGVDFGFPDKS</sequence>
<keyword evidence="2" id="KW-0521">NADP</keyword>
<feature type="binding site" evidence="5">
    <location>
        <position position="110"/>
    </location>
    <ligand>
        <name>substrate</name>
    </ligand>
</feature>
<dbReference type="InterPro" id="IPR020471">
    <property type="entry name" value="AKR"/>
</dbReference>
<dbReference type="PRINTS" id="PR00069">
    <property type="entry name" value="ALDKETRDTASE"/>
</dbReference>
<comment type="similarity">
    <text evidence="1">Belongs to the aldo/keto reductase family.</text>
</comment>
<evidence type="ECO:0000256" key="3">
    <source>
        <dbReference type="ARBA" id="ARBA00023002"/>
    </source>
</evidence>
<feature type="domain" description="NADP-dependent oxidoreductase" evidence="7">
    <location>
        <begin position="17"/>
        <end position="280"/>
    </location>
</feature>
<evidence type="ECO:0000256" key="5">
    <source>
        <dbReference type="PIRSR" id="PIRSR000097-2"/>
    </source>
</evidence>
<dbReference type="GO" id="GO:0016491">
    <property type="term" value="F:oxidoreductase activity"/>
    <property type="evidence" value="ECO:0007669"/>
    <property type="project" value="UniProtKB-KW"/>
</dbReference>
<dbReference type="HOGENOM" id="CLU_023205_0_0_1"/>
<dbReference type="Pfam" id="PF00248">
    <property type="entry name" value="Aldo_ket_red"/>
    <property type="match status" value="1"/>
</dbReference>
<dbReference type="PIRSF" id="PIRSF000097">
    <property type="entry name" value="AKR"/>
    <property type="match status" value="1"/>
</dbReference>
<evidence type="ECO:0000256" key="1">
    <source>
        <dbReference type="ARBA" id="ARBA00007905"/>
    </source>
</evidence>
<dbReference type="RefSeq" id="XP_006691668.1">
    <property type="nucleotide sequence ID" value="XM_006691605.1"/>
</dbReference>
<name>G0S0W6_CHATD</name>
<dbReference type="InterPro" id="IPR018170">
    <property type="entry name" value="Aldo/ket_reductase_CS"/>
</dbReference>
<dbReference type="KEGG" id="cthr:CTHT_0011490"/>
<dbReference type="Proteomes" id="UP000008066">
    <property type="component" value="Unassembled WGS sequence"/>
</dbReference>
<dbReference type="PROSITE" id="PS00062">
    <property type="entry name" value="ALDOKETO_REDUCTASE_2"/>
    <property type="match status" value="1"/>
</dbReference>
<dbReference type="FunFam" id="3.20.20.100:FF:000007">
    <property type="entry name" value="NAD(P)H-dependent D-xylose reductase xyl1"/>
    <property type="match status" value="1"/>
</dbReference>
<dbReference type="InterPro" id="IPR023210">
    <property type="entry name" value="NADP_OxRdtase_dom"/>
</dbReference>
<feature type="site" description="Lowers pKa of active site Tyr" evidence="6">
    <location>
        <position position="79"/>
    </location>
</feature>
<dbReference type="EMBL" id="GL988039">
    <property type="protein sequence ID" value="EGS22676.1"/>
    <property type="molecule type" value="Genomic_DNA"/>
</dbReference>
<protein>
    <submittedName>
        <fullName evidence="8">Reductase-like protein</fullName>
    </submittedName>
</protein>
<accession>G0S0W6</accession>
<dbReference type="PROSITE" id="PS00798">
    <property type="entry name" value="ALDOKETO_REDUCTASE_1"/>
    <property type="match status" value="1"/>
</dbReference>
<dbReference type="Gene3D" id="3.20.20.100">
    <property type="entry name" value="NADP-dependent oxidoreductase domain"/>
    <property type="match status" value="1"/>
</dbReference>
<evidence type="ECO:0000256" key="6">
    <source>
        <dbReference type="PIRSR" id="PIRSR000097-3"/>
    </source>
</evidence>
<evidence type="ECO:0000256" key="4">
    <source>
        <dbReference type="PIRSR" id="PIRSR000097-1"/>
    </source>
</evidence>
<evidence type="ECO:0000259" key="7">
    <source>
        <dbReference type="Pfam" id="PF00248"/>
    </source>
</evidence>
<dbReference type="SUPFAM" id="SSF51430">
    <property type="entry name" value="NAD(P)-linked oxidoreductase"/>
    <property type="match status" value="1"/>
</dbReference>
<keyword evidence="3" id="KW-0560">Oxidoreductase</keyword>
<feature type="active site" description="Proton donor" evidence="4">
    <location>
        <position position="50"/>
    </location>
</feature>
<dbReference type="eggNOG" id="KOG1577">
    <property type="taxonomic scope" value="Eukaryota"/>
</dbReference>
<gene>
    <name evidence="8" type="ORF">CTHT_0011490</name>
</gene>
<keyword evidence="9" id="KW-1185">Reference proteome</keyword>
<evidence type="ECO:0000256" key="2">
    <source>
        <dbReference type="ARBA" id="ARBA00022857"/>
    </source>
</evidence>
<dbReference type="OrthoDB" id="416253at2759"/>
<reference evidence="8 9" key="1">
    <citation type="journal article" date="2011" name="Cell">
        <title>Insight into structure and assembly of the nuclear pore complex by utilizing the genome of a eukaryotic thermophile.</title>
        <authorList>
            <person name="Amlacher S."/>
            <person name="Sarges P."/>
            <person name="Flemming D."/>
            <person name="van Noort V."/>
            <person name="Kunze R."/>
            <person name="Devos D.P."/>
            <person name="Arumugam M."/>
            <person name="Bork P."/>
            <person name="Hurt E."/>
        </authorList>
    </citation>
    <scope>NUCLEOTIDE SEQUENCE [LARGE SCALE GENOMIC DNA]</scope>
    <source>
        <strain evidence="9">DSM 1495 / CBS 144.50 / IMI 039719</strain>
    </source>
</reference>
<dbReference type="AlphaFoldDB" id="G0S0W6"/>
<dbReference type="PROSITE" id="PS00063">
    <property type="entry name" value="ALDOKETO_REDUCTASE_3"/>
    <property type="match status" value="1"/>
</dbReference>
<evidence type="ECO:0000313" key="9">
    <source>
        <dbReference type="Proteomes" id="UP000008066"/>
    </source>
</evidence>
<evidence type="ECO:0000313" key="8">
    <source>
        <dbReference type="EMBL" id="EGS22676.1"/>
    </source>
</evidence>